<dbReference type="KEGG" id="adi:B5T_03613"/>
<dbReference type="HOGENOM" id="CLU_2581923_0_0_6"/>
<reference evidence="1 2" key="1">
    <citation type="journal article" date="2012" name="J. Bacteriol.">
        <title>Complete genome sequence of Alcanivorax dieselolei type strain B5.</title>
        <authorList>
            <person name="Lai Q."/>
            <person name="Li W."/>
            <person name="Shao Z."/>
        </authorList>
    </citation>
    <scope>NUCLEOTIDE SEQUENCE [LARGE SCALE GENOMIC DNA]</scope>
    <source>
        <strain evidence="2">DSM 16502 / CGMCC 1.3690 / B-5</strain>
    </source>
</reference>
<dbReference type="STRING" id="930169.B5T_03613"/>
<dbReference type="PATRIC" id="fig|930169.3.peg.3567"/>
<sequence length="80" mass="9107">MSFFIIASLRYEDGQPLERVLAELDTENTETPAEKKLFEKMVRRVYELPADPEDLTEEGEGVTVEDLVGDILDECGQQFP</sequence>
<keyword evidence="2" id="KW-1185">Reference proteome</keyword>
<dbReference type="RefSeq" id="WP_014995940.1">
    <property type="nucleotide sequence ID" value="NC_018691.1"/>
</dbReference>
<dbReference type="AlphaFoldDB" id="K0CE38"/>
<dbReference type="OrthoDB" id="6080638at2"/>
<evidence type="ECO:0000313" key="2">
    <source>
        <dbReference type="Proteomes" id="UP000006286"/>
    </source>
</evidence>
<accession>K0CE38</accession>
<proteinExistence type="predicted"/>
<gene>
    <name evidence="1" type="ordered locus">B5T_03613</name>
</gene>
<organism evidence="1 2">
    <name type="scientific">Alcanivorax dieselolei (strain DSM 16502 / CGMCC 1.3690 / MCCC 1A00001 / B-5)</name>
    <name type="common">Alloalcanivorax dieselolei</name>
    <dbReference type="NCBI Taxonomy" id="930169"/>
    <lineage>
        <taxon>Bacteria</taxon>
        <taxon>Pseudomonadati</taxon>
        <taxon>Pseudomonadota</taxon>
        <taxon>Gammaproteobacteria</taxon>
        <taxon>Oceanospirillales</taxon>
        <taxon>Alcanivoracaceae</taxon>
        <taxon>Alloalcanivorax</taxon>
    </lineage>
</organism>
<dbReference type="Proteomes" id="UP000006286">
    <property type="component" value="Chromosome"/>
</dbReference>
<name>K0CE38_ALCDB</name>
<dbReference type="EMBL" id="CP003466">
    <property type="protein sequence ID" value="AFT71879.1"/>
    <property type="molecule type" value="Genomic_DNA"/>
</dbReference>
<protein>
    <submittedName>
        <fullName evidence="1">Uncharacterized protein</fullName>
    </submittedName>
</protein>
<evidence type="ECO:0000313" key="1">
    <source>
        <dbReference type="EMBL" id="AFT71879.1"/>
    </source>
</evidence>